<keyword evidence="4" id="KW-1185">Reference proteome</keyword>
<feature type="region of interest" description="Disordered" evidence="1">
    <location>
        <begin position="540"/>
        <end position="609"/>
    </location>
</feature>
<feature type="transmembrane region" description="Helical" evidence="2">
    <location>
        <begin position="103"/>
        <end position="123"/>
    </location>
</feature>
<keyword evidence="2" id="KW-0472">Membrane</keyword>
<protein>
    <submittedName>
        <fullName evidence="3">Uncharacterized protein</fullName>
    </submittedName>
</protein>
<evidence type="ECO:0000256" key="2">
    <source>
        <dbReference type="SAM" id="Phobius"/>
    </source>
</evidence>
<dbReference type="EMBL" id="CM029052">
    <property type="protein sequence ID" value="KAG2556426.1"/>
    <property type="molecule type" value="Genomic_DNA"/>
</dbReference>
<comment type="caution">
    <text evidence="3">The sequence shown here is derived from an EMBL/GenBank/DDBJ whole genome shotgun (WGS) entry which is preliminary data.</text>
</comment>
<reference evidence="3" key="1">
    <citation type="submission" date="2020-05" db="EMBL/GenBank/DDBJ databases">
        <title>WGS assembly of Panicum virgatum.</title>
        <authorList>
            <person name="Lovell J.T."/>
            <person name="Jenkins J."/>
            <person name="Shu S."/>
            <person name="Juenger T.E."/>
            <person name="Schmutz J."/>
        </authorList>
    </citation>
    <scope>NUCLEOTIDE SEQUENCE</scope>
    <source>
        <strain evidence="3">AP13</strain>
    </source>
</reference>
<evidence type="ECO:0000313" key="4">
    <source>
        <dbReference type="Proteomes" id="UP000823388"/>
    </source>
</evidence>
<feature type="compositionally biased region" description="Polar residues" evidence="1">
    <location>
        <begin position="578"/>
        <end position="597"/>
    </location>
</feature>
<dbReference type="PANTHER" id="PTHR33115">
    <property type="entry name" value="ARM REPEAT SUPERFAMILY PROTEIN"/>
    <property type="match status" value="1"/>
</dbReference>
<keyword evidence="2" id="KW-0812">Transmembrane</keyword>
<dbReference type="SUPFAM" id="SSF48371">
    <property type="entry name" value="ARM repeat"/>
    <property type="match status" value="1"/>
</dbReference>
<organism evidence="3 4">
    <name type="scientific">Panicum virgatum</name>
    <name type="common">Blackwell switchgrass</name>
    <dbReference type="NCBI Taxonomy" id="38727"/>
    <lineage>
        <taxon>Eukaryota</taxon>
        <taxon>Viridiplantae</taxon>
        <taxon>Streptophyta</taxon>
        <taxon>Embryophyta</taxon>
        <taxon>Tracheophyta</taxon>
        <taxon>Spermatophyta</taxon>
        <taxon>Magnoliopsida</taxon>
        <taxon>Liliopsida</taxon>
        <taxon>Poales</taxon>
        <taxon>Poaceae</taxon>
        <taxon>PACMAD clade</taxon>
        <taxon>Panicoideae</taxon>
        <taxon>Panicodae</taxon>
        <taxon>Paniceae</taxon>
        <taxon>Panicinae</taxon>
        <taxon>Panicum</taxon>
        <taxon>Panicum sect. Hiantes</taxon>
    </lineage>
</organism>
<feature type="transmembrane region" description="Helical" evidence="2">
    <location>
        <begin position="38"/>
        <end position="56"/>
    </location>
</feature>
<sequence length="737" mass="81768">MFSNLLIKDNRRVVSKAREWLAFQTIDGEPVPSYKIPYFLKIPIIIYMVIVSIPMLPLLAGCYIVLFLYGCGGPVSCIGLALWRILQRDYGSNDGDITKANLAPALDVFYCLILCQGAFLIVSSRQDYKIPKKWGYIWLVDYYFYSRAKCWRDPASIQGSTMSRYAVDLIDSDSWDDQLSGVTMLATFIRQGADVRCLLLPSKSRIQKLIDTLGWRATASREMREAAACIVAHLAGDIHLAQFPGAIRSPAIAAAIAGECISTLLEDETSLAYWWWWNCDQEQGRPHLRTGSRSTMHMLIQERGSSGCNELILQGLTILERLASDHHNCMDISSTPGLLPKILAPLCSRTLIQGINNSSTWADVVNGTFKVLCSLIRCPGSTGESLRREISANQQAISNLKSIPDRSNGAGQELQMRAMEILTELALDSSTNTTEETKENLMNQQLEIFLLDKESDAISEKLQTTAGRPLALLTANTKPNSSRVNDSFGRLTELLDAKNNIKIRIAAVQIMENMCVHCDLDKGRVKDTLLPQVLAGIQSDKRGARQRGDAKQKNSSSAGDEENQNKLAPGNGDENHNSSEQVDNSEIQDSPSTTDQNESSDEGNDEQAATKELQGELLSLTLVIYDKLISPDSVWIRMFIRIPDDFEDAVEKKGLGNGELFLRIAKLCGQIATSMMSRNKYTEQFKNQGFVDSLSEAKKIMSNLESCILFAEIDIQLKKIAAPLLSELEKEVLLLVG</sequence>
<gene>
    <name evidence="3" type="ORF">PVAP13_8NG088005</name>
</gene>
<dbReference type="InterPro" id="IPR016024">
    <property type="entry name" value="ARM-type_fold"/>
</dbReference>
<evidence type="ECO:0000256" key="1">
    <source>
        <dbReference type="SAM" id="MobiDB-lite"/>
    </source>
</evidence>
<feature type="transmembrane region" description="Helical" evidence="2">
    <location>
        <begin position="63"/>
        <end position="83"/>
    </location>
</feature>
<keyword evidence="2" id="KW-1133">Transmembrane helix</keyword>
<dbReference type="InterPro" id="IPR011989">
    <property type="entry name" value="ARM-like"/>
</dbReference>
<name>A0A8T0PAY4_PANVG</name>
<dbReference type="PANTHER" id="PTHR33115:SF25">
    <property type="entry name" value="CONDENSIN COMPLEX SUBUNIT 1 C-TERMINAL DOMAIN-CONTAINING PROTEIN"/>
    <property type="match status" value="1"/>
</dbReference>
<feature type="compositionally biased region" description="Basic and acidic residues" evidence="1">
    <location>
        <begin position="540"/>
        <end position="552"/>
    </location>
</feature>
<dbReference type="Gene3D" id="1.25.10.10">
    <property type="entry name" value="Leucine-rich Repeat Variant"/>
    <property type="match status" value="1"/>
</dbReference>
<dbReference type="AlphaFoldDB" id="A0A8T0PAY4"/>
<proteinExistence type="predicted"/>
<dbReference type="Proteomes" id="UP000823388">
    <property type="component" value="Chromosome 8N"/>
</dbReference>
<accession>A0A8T0PAY4</accession>
<evidence type="ECO:0000313" key="3">
    <source>
        <dbReference type="EMBL" id="KAG2556426.1"/>
    </source>
</evidence>